<feature type="transmembrane region" description="Helical" evidence="2">
    <location>
        <begin position="76"/>
        <end position="96"/>
    </location>
</feature>
<accession>A0ABC9EM21</accession>
<sequence length="171" mass="18602">MGMAAAPHAPPHLHSHPLLLAGPRGRRPGLTSSRHHSSSSSASSGSPPPTNNKDLTQNNNVPGELNSAKAAASRPAAIYTACFLLYGGAAFMYFWVKPRVEELRNEVSALRRERSTLIKALEECHRTHSKAQDMLADSSQAQSIQALGISFMCHLFLLFLKLCSHFNIQTS</sequence>
<proteinExistence type="predicted"/>
<gene>
    <name evidence="3" type="ORF">URODEC1_LOCUS96688</name>
</gene>
<dbReference type="Proteomes" id="UP001497457">
    <property type="component" value="Chromosome 4rd"/>
</dbReference>
<keyword evidence="4" id="KW-1185">Reference proteome</keyword>
<keyword evidence="2" id="KW-1133">Transmembrane helix</keyword>
<dbReference type="EMBL" id="OZ075114">
    <property type="protein sequence ID" value="CAL5059567.1"/>
    <property type="molecule type" value="Genomic_DNA"/>
</dbReference>
<feature type="compositionally biased region" description="Polar residues" evidence="1">
    <location>
        <begin position="51"/>
        <end position="61"/>
    </location>
</feature>
<feature type="transmembrane region" description="Helical" evidence="2">
    <location>
        <begin position="144"/>
        <end position="163"/>
    </location>
</feature>
<dbReference type="AlphaFoldDB" id="A0ABC9EM21"/>
<name>A0ABC9EM21_9POAL</name>
<protein>
    <submittedName>
        <fullName evidence="3">Uncharacterized protein</fullName>
    </submittedName>
</protein>
<organism evidence="3 4">
    <name type="scientific">Urochloa decumbens</name>
    <dbReference type="NCBI Taxonomy" id="240449"/>
    <lineage>
        <taxon>Eukaryota</taxon>
        <taxon>Viridiplantae</taxon>
        <taxon>Streptophyta</taxon>
        <taxon>Embryophyta</taxon>
        <taxon>Tracheophyta</taxon>
        <taxon>Spermatophyta</taxon>
        <taxon>Magnoliopsida</taxon>
        <taxon>Liliopsida</taxon>
        <taxon>Poales</taxon>
        <taxon>Poaceae</taxon>
        <taxon>PACMAD clade</taxon>
        <taxon>Panicoideae</taxon>
        <taxon>Panicodae</taxon>
        <taxon>Paniceae</taxon>
        <taxon>Melinidinae</taxon>
        <taxon>Urochloa</taxon>
    </lineage>
</organism>
<reference evidence="3" key="1">
    <citation type="submission" date="2024-10" db="EMBL/GenBank/DDBJ databases">
        <authorList>
            <person name="Ryan C."/>
        </authorList>
    </citation>
    <scope>NUCLEOTIDE SEQUENCE [LARGE SCALE GENOMIC DNA]</scope>
</reference>
<evidence type="ECO:0000313" key="3">
    <source>
        <dbReference type="EMBL" id="CAL5059567.1"/>
    </source>
</evidence>
<evidence type="ECO:0000313" key="4">
    <source>
        <dbReference type="Proteomes" id="UP001497457"/>
    </source>
</evidence>
<evidence type="ECO:0000256" key="2">
    <source>
        <dbReference type="SAM" id="Phobius"/>
    </source>
</evidence>
<keyword evidence="2" id="KW-0472">Membrane</keyword>
<feature type="region of interest" description="Disordered" evidence="1">
    <location>
        <begin position="1"/>
        <end position="63"/>
    </location>
</feature>
<keyword evidence="2" id="KW-0812">Transmembrane</keyword>
<evidence type="ECO:0000256" key="1">
    <source>
        <dbReference type="SAM" id="MobiDB-lite"/>
    </source>
</evidence>